<comment type="caution">
    <text evidence="3">The sequence shown here is derived from an EMBL/GenBank/DDBJ whole genome shotgun (WGS) entry which is preliminary data.</text>
</comment>
<dbReference type="CDD" id="cd20736">
    <property type="entry name" value="PoNe_Nuclease"/>
    <property type="match status" value="1"/>
</dbReference>
<evidence type="ECO:0000256" key="1">
    <source>
        <dbReference type="ARBA" id="ARBA00006738"/>
    </source>
</evidence>
<dbReference type="InterPro" id="IPR003509">
    <property type="entry name" value="UPF0102_YraN-like"/>
</dbReference>
<dbReference type="SUPFAM" id="SSF52980">
    <property type="entry name" value="Restriction endonuclease-like"/>
    <property type="match status" value="1"/>
</dbReference>
<dbReference type="PANTHER" id="PTHR34039:SF1">
    <property type="entry name" value="UPF0102 PROTEIN YRAN"/>
    <property type="match status" value="1"/>
</dbReference>
<dbReference type="InterPro" id="IPR011335">
    <property type="entry name" value="Restrct_endonuc-II-like"/>
</dbReference>
<protein>
    <recommendedName>
        <fullName evidence="2">UPF0102 protein GCM10009762_25880</fullName>
    </recommendedName>
</protein>
<evidence type="ECO:0000313" key="3">
    <source>
        <dbReference type="EMBL" id="GAA1551956.1"/>
    </source>
</evidence>
<organism evidence="3 4">
    <name type="scientific">Dermacoccus barathri</name>
    <dbReference type="NCBI Taxonomy" id="322601"/>
    <lineage>
        <taxon>Bacteria</taxon>
        <taxon>Bacillati</taxon>
        <taxon>Actinomycetota</taxon>
        <taxon>Actinomycetes</taxon>
        <taxon>Micrococcales</taxon>
        <taxon>Dermacoccaceae</taxon>
        <taxon>Dermacoccus</taxon>
    </lineage>
</organism>
<evidence type="ECO:0000256" key="2">
    <source>
        <dbReference type="HAMAP-Rule" id="MF_00048"/>
    </source>
</evidence>
<dbReference type="InterPro" id="IPR011856">
    <property type="entry name" value="tRNA_endonuc-like_dom_sf"/>
</dbReference>
<dbReference type="HAMAP" id="MF_00048">
    <property type="entry name" value="UPF0102"/>
    <property type="match status" value="1"/>
</dbReference>
<evidence type="ECO:0000313" key="4">
    <source>
        <dbReference type="Proteomes" id="UP001501288"/>
    </source>
</evidence>
<dbReference type="NCBIfam" id="NF009154">
    <property type="entry name" value="PRK12497.3-3"/>
    <property type="match status" value="1"/>
</dbReference>
<proteinExistence type="inferred from homology"/>
<dbReference type="EMBL" id="BAAANV010000066">
    <property type="protein sequence ID" value="GAA1551956.1"/>
    <property type="molecule type" value="Genomic_DNA"/>
</dbReference>
<gene>
    <name evidence="3" type="ORF">GCM10009762_25880</name>
</gene>
<dbReference type="NCBIfam" id="TIGR00252">
    <property type="entry name" value="YraN family protein"/>
    <property type="match status" value="1"/>
</dbReference>
<keyword evidence="4" id="KW-1185">Reference proteome</keyword>
<dbReference type="Proteomes" id="UP001501288">
    <property type="component" value="Unassembled WGS sequence"/>
</dbReference>
<dbReference type="Pfam" id="PF02021">
    <property type="entry name" value="UPF0102"/>
    <property type="match status" value="1"/>
</dbReference>
<reference evidence="3 4" key="1">
    <citation type="journal article" date="2019" name="Int. J. Syst. Evol. Microbiol.">
        <title>The Global Catalogue of Microorganisms (GCM) 10K type strain sequencing project: providing services to taxonomists for standard genome sequencing and annotation.</title>
        <authorList>
            <consortium name="The Broad Institute Genomics Platform"/>
            <consortium name="The Broad Institute Genome Sequencing Center for Infectious Disease"/>
            <person name="Wu L."/>
            <person name="Ma J."/>
        </authorList>
    </citation>
    <scope>NUCLEOTIDE SEQUENCE [LARGE SCALE GENOMIC DNA]</scope>
    <source>
        <strain evidence="3 4">JCM 14588</strain>
    </source>
</reference>
<name>A0ABN2C3S3_9MICO</name>
<comment type="similarity">
    <text evidence="1 2">Belongs to the UPF0102 family.</text>
</comment>
<dbReference type="PANTHER" id="PTHR34039">
    <property type="entry name" value="UPF0102 PROTEIN YRAN"/>
    <property type="match status" value="1"/>
</dbReference>
<dbReference type="NCBIfam" id="NF009150">
    <property type="entry name" value="PRK12497.1-3"/>
    <property type="match status" value="1"/>
</dbReference>
<accession>A0ABN2C3S3</accession>
<sequence>MLVPEVVDMDHDTRAAASRSAATEARRTLGRDGEELVRAYLENRGYEVVDTNWRCREGEIDLVAIDGGELVVVEVKTRRSLRFGRAVEAVTEEKHRRLRRLAGLWAAEHEVRARGVRVDVIGVEWAGERARIDHRKRVIL</sequence>
<dbReference type="Gene3D" id="3.40.1350.10">
    <property type="match status" value="1"/>
</dbReference>